<dbReference type="Proteomes" id="UP000015101">
    <property type="component" value="Unassembled WGS sequence"/>
</dbReference>
<dbReference type="Gene3D" id="1.20.920.20">
    <property type="match status" value="1"/>
</dbReference>
<dbReference type="InterPro" id="IPR043157">
    <property type="entry name" value="Dynein_AAA1S"/>
</dbReference>
<dbReference type="Gene3D" id="1.10.472.130">
    <property type="match status" value="1"/>
</dbReference>
<proteinExistence type="inferred from homology"/>
<evidence type="ECO:0000256" key="6">
    <source>
        <dbReference type="ARBA" id="ARBA00022741"/>
    </source>
</evidence>
<dbReference type="PANTHER" id="PTHR46532:SF4">
    <property type="entry name" value="AAA+ ATPASE DOMAIN-CONTAINING PROTEIN"/>
    <property type="match status" value="1"/>
</dbReference>
<dbReference type="Pfam" id="PF12774">
    <property type="entry name" value="AAA_6"/>
    <property type="match status" value="2"/>
</dbReference>
<dbReference type="SMART" id="SM00382">
    <property type="entry name" value="AAA"/>
    <property type="match status" value="3"/>
</dbReference>
<dbReference type="Gene3D" id="1.10.8.1220">
    <property type="match status" value="1"/>
</dbReference>
<keyword evidence="7" id="KW-0067">ATP-binding</keyword>
<dbReference type="GO" id="GO:0005858">
    <property type="term" value="C:axonemal dynein complex"/>
    <property type="evidence" value="ECO:0000318"/>
    <property type="project" value="GO_Central"/>
</dbReference>
<dbReference type="Pfam" id="PF12777">
    <property type="entry name" value="MT"/>
    <property type="match status" value="1"/>
</dbReference>
<dbReference type="OrthoDB" id="286107at2759"/>
<dbReference type="Pfam" id="PF08393">
    <property type="entry name" value="DHC_N2"/>
    <property type="match status" value="1"/>
</dbReference>
<reference evidence="18" key="3">
    <citation type="submission" date="2015-06" db="UniProtKB">
        <authorList>
            <consortium name="EnsemblMetazoa"/>
        </authorList>
    </citation>
    <scope>IDENTIFICATION</scope>
</reference>
<evidence type="ECO:0000256" key="2">
    <source>
        <dbReference type="ARBA" id="ARBA00008887"/>
    </source>
</evidence>
<feature type="domain" description="AAA+ ATPase" evidence="16">
    <location>
        <begin position="1887"/>
        <end position="2019"/>
    </location>
</feature>
<dbReference type="InterPro" id="IPR041589">
    <property type="entry name" value="DNAH3_AAA_lid_1"/>
</dbReference>
<dbReference type="STRING" id="6412.T1ESR2"/>
<evidence type="ECO:0000256" key="9">
    <source>
        <dbReference type="ARBA" id="ARBA00023054"/>
    </source>
</evidence>
<dbReference type="RefSeq" id="XP_009022934.1">
    <property type="nucleotide sequence ID" value="XM_009024686.1"/>
</dbReference>
<dbReference type="InterPro" id="IPR035706">
    <property type="entry name" value="AAA_9"/>
</dbReference>
<evidence type="ECO:0000256" key="14">
    <source>
        <dbReference type="SAM" id="Coils"/>
    </source>
</evidence>
<keyword evidence="5" id="KW-0677">Repeat</keyword>
<dbReference type="Pfam" id="PF12775">
    <property type="entry name" value="AAA_7"/>
    <property type="match status" value="1"/>
</dbReference>
<dbReference type="FunFam" id="1.10.8.710:FF:000003">
    <property type="entry name" value="Dynein axonemal heavy chain 5"/>
    <property type="match status" value="1"/>
</dbReference>
<dbReference type="FunFam" id="3.40.50.300:FF:001080">
    <property type="entry name" value="Dynein, axonemal, heavy chain 5"/>
    <property type="match status" value="1"/>
</dbReference>
<dbReference type="SUPFAM" id="SSF52540">
    <property type="entry name" value="P-loop containing nucleoside triphosphate hydrolases"/>
    <property type="match status" value="4"/>
</dbReference>
<evidence type="ECO:0000256" key="7">
    <source>
        <dbReference type="ARBA" id="ARBA00022840"/>
    </source>
</evidence>
<feature type="domain" description="AAA+ ATPase" evidence="16">
    <location>
        <begin position="2529"/>
        <end position="2677"/>
    </location>
</feature>
<dbReference type="GeneID" id="20199612"/>
<organism evidence="18 19">
    <name type="scientific">Helobdella robusta</name>
    <name type="common">Californian leech</name>
    <dbReference type="NCBI Taxonomy" id="6412"/>
    <lineage>
        <taxon>Eukaryota</taxon>
        <taxon>Metazoa</taxon>
        <taxon>Spiralia</taxon>
        <taxon>Lophotrochozoa</taxon>
        <taxon>Annelida</taxon>
        <taxon>Clitellata</taxon>
        <taxon>Hirudinea</taxon>
        <taxon>Rhynchobdellida</taxon>
        <taxon>Glossiphoniidae</taxon>
        <taxon>Helobdella</taxon>
    </lineage>
</organism>
<dbReference type="GO" id="GO:0097729">
    <property type="term" value="C:9+2 motile cilium"/>
    <property type="evidence" value="ECO:0007669"/>
    <property type="project" value="UniProtKB-ARBA"/>
</dbReference>
<dbReference type="GO" id="GO:0045505">
    <property type="term" value="F:dynein intermediate chain binding"/>
    <property type="evidence" value="ECO:0007669"/>
    <property type="project" value="InterPro"/>
</dbReference>
<dbReference type="Pfam" id="PF12781">
    <property type="entry name" value="AAA_9"/>
    <property type="match status" value="1"/>
</dbReference>
<sequence>MLVLAFVSNEDEPVAGKCIVFCKSSASKLITPGNVSEEVSMICFPSQQGDLLGPLHFIMSNLFVQCLNHKQDLNKVQMSSDVQKFKSVLEDFTEKLPEFKDSVDDGIYLKRCDISDMLEQLTPMQYFEIAKDRKVVKESEDLLICWMDQISRLLEECNRIRREEPDAGPHVELSHWKLRMAKFAMLLEQLKSSHCKAVVHILLANRSKYLTQWKDLDSKITDGVNEAKDNVRYLEALKTNFGHMKQCNPVEMQKMIPRLLNCAQLVYNVSSYYNTNERMTSLFSKLTNQMITSCKLYMVTCLSDKNRDSNNNSGSKGSTTSGSSNKEVVFVKRISTGSLELIWNLKYSDVKSRIDNCVSLYRTYKSKFNEIKEKLSANKEMKQFDFSENTIFGKFEMFVKRLQQLAVIRGWMHEFSPLQHVNVDGVQVFINKYQVILTSVRNIKYDVLDYRKQQFNRDYENVKISFKTLSNQLNNFIDFSLSRLSPIVKQIQFLSNFTAFPAHHIDVNAKYLAVFDVYSHHLNSVLTSFEENKSHPPRCRNFPAMSSAMYWSDLLLMKIMKPMDLFKVIPGLLKMDGCVATIRKFNKLAIDLVEYKQSKFKEWATQVEEAMDCLKSPLLMTEDENLRVNLDVKVFELLLEVKHLRKMGMQVPEAALLLSHVEPRVKRLYENLKCLTTIYNTTMNNISASMEFMFRPIRRRIDRLIAPGLRLITWTSVQIDQSPSFAKPWQYGVDDVLFVVMSQKKLILSDISKAYNAVASFNNLCTMVRDMLESRIGSKLDVVANTSCVARMNVTMNVTQFFNRNMEYLTNKQNEFSKISSDIESNLNDTFELLMGHMSADEWKQFHELCVEDLDAYSVVVFSFAQKLQEAFIKCESHFKSLDQVVSFGEVGVVHQEISAIKISLESLKNVLHGANGQLRMDDDEEEEEEEVRDEEVTKDESYDGQKRTAYNGAVISVDVTLSKFNNSIVLSTSIDDIQACITKLLQNITKMADRLIDWEALKKVNEATKSEQNTDRLSSSTYKTPSGDSSGGPVARISRVLHDNSEISRLIVQLCSIITNNRKSVSSFLSSFSTFNDLFDETLDEKIEEFKNLCLLASELPSTSTCDCLLLTLDNLKSCFMKEGHRKMMMYASVHNNQCTLQLKPLVAYVHGASRKLDRPVKDLDDIRLLMSVITELREKEVDVDHELLYLEETFLMFSKYNLHFSDGNVESIDAASYQWKLLKQKALLTQDNLLKIQPTYMKMLVANVHQYKQDLNVFAQQYNSCFYAKDQQNLSPRESLNKLTSFQFEFEQLWDKYVSYNGGEQLFGLPVTQFNQLIELKSDLDLKLLFFTLYNDVSKRLNELLESSWADVNIVEMMSDINAFYNKIVKLPPAVKTWSEYEDLREMINNYIEVQSLIEMMSAGPLADNVWRQIFSLCGEVFEFNETNVMLMKDVIKLPLLKFREDIELTLTLNLQDVCITASREKDIAYKLKSLEDFWRSQKFDFSTFKGKELLFKGDSINETVTFIEDAMVLLSSLISNRYSSSFRPRLQEMLSKLTVTMETIDKWMCVQNMWLYMEAVFETRKFLNVDKTWQRLMQRAHEQNVILDCCSTGESLSIMLTHLSDQLESCQKSLSSYLEKKRLLFPRFFFVSDPVLLEILGQASDPHTIQAHLLSVFDNTKSVTFDHRIYEKMLSLVSQEGETVELTHPVLAVGHVESWLNDLLVETRSTVHNSIKQAHSVISEESFSFIDFLHQLPAQVGLLCLQMIWTCDSENALLNCKLNKKIMQTADGHFLEMLHQLIEVTTKDLKALERTKFETFITVHVHQKDVFEELVISQHVKSPFDFEWLKQCRFYYHDDEDECAVNLTDVKFRYMNEYLGCSERLVITPLTDRCYISLAQALKMSLGAAPTGPAGTGKTETTKDMARCLGKYVVVFNCSDQMDYRGLGRIFKGLAQSGSWGCFDEFNRIELPVLSVAAQQISIVLSCKKDKKSQFLFSDGDLVDMDSEFGIFITMLRQVGQKAEASMVKIVIGSCEKICDWSIGPNNNGEMIRQSEHGSVDKRTGAAMNRIIIIKVKLASAGFKQNILLSRKFFSLYKLCEEQLSKQVHYDFGLRNILSVLRTLGIVRRTDKERNEMVTLVRVLKSMNMSKLVNEDEPIFISLFNDLFPEVNQRESGSHVIIENAVKNLVEQSPFLVQHEPWTTKIIQLYETQNVRHGIVVLGPSGSGKSTCMQTLRSALTDCGNLHKEVRMNPKALTASQMFGRLDASTNDWTDGIFSILWRKTHKTKKGENTWLVLDGPVDAIWIENLNSVLDDNKTLTLANGDRISMSATCKIIFEVQHLENASPATVSRNGMVYMSSAVMQWRIILEGWLKNKPLLKKRLLPLFEVCWDDIYKYVHWQLNEKLQVLECMYIAQAINIITGLLTDVTEQFSNNEMILKKLVTFAFVWSLGSLLEFDDRNKLEAYMKESLKEHLSFPVAPGDGDDESSSIFDWFVDDQGHWKHWNHLVPYFCFPSSPAFDFTNLIVPNANSTCIQYLINLIASQEKAVLLIGEQGSAKTSVIRNYCAGFDPEKRLFKNINFSCTTTPHSFQKSLESFMEKRMGATHGPPAGKKMTLFIDDINMPLVNVWGDQVTNETTRQLLESSGLYSLDRLGEFIRIVDLQVLACMCQPSGGRNDIPQRLKRHFSIFNCTLPSQTSIDKIFSTIASGYFCKKNGFADEVRELIADLVPVTRKLWQEVKGSYLATPAKFHYVFNLRDLSRIWQGMLRSKARVIRGKKDLLSLWQHECTRVICDRFTNDKDKQLFVNIMQKSLEATDLLDASEASNDVYFTNFMRETDESVENNEGKIYEPVESIDELQSKLTSYHQQYNELIRGSHINLVFFKNAVEHVVRILRIIGLVRGHALLVGVGGSGKRSLTKLATFIAGYNLFQISLTKSYNVNNLLDDFKTIHKMAGLQDKSVCFMVTDSEIKDETFLEYFNDIMGPGEIPVLFTREEKDEIQQNILPLFKKYHPKQPTTNENLYEYFLSNVNKNLHIVLCFSPVGEKFRSRSMKFPSLISGCTMDWFERWPTDALLSVAHHHLSTFNIVAAEEIKHSATCLMAVVHDSVAQICLEYFECYRRSCHVTPKSFLNFLKTYKTLYSERFKNSNQLLDRMQTGLEKLEEASESVNQLSEELKMKEKELVVATEEADKVMHDVQTRAQAAEQVKGQVLAVMEKAQKIVNDINIDKAKAELKLEAAKPALEAAEAALRTIHYSHIASVRRLGRPPNLIMRIMDCVLLLFRLPILPVSINMERLCPEPSWNEALKLMAQANFLQGLTNFPKDTINEETVELLQPYLNMPDYNIETATKVCGDVAGLASWTKAMAEFYVINKEVLPLKANLAVHQAKHQLAIKDLDKARAELDEKQLELDKAQALHNQAIKKKKALLDDATSCKKKMNNAKILIESLAGEKERWVESSCTFKRQIGQLVGDVLLAAGFLSYAGPFNQQYRSDMLRKWKNKLLSYNIPLSDDFNVTTMLADKLLVSEWTSQGLPNDELSIQNGLIVSSAGRYPLLIDPQEQGRTWICKKEAANQLIVSTFSEKHFRTHLETALTQGRPLLIEDASVDIDPVIDNVLDHNFFKLGSIMKVKISDKEVDVIDGFKMYIATKHSNPSFTPEVQAKTSLIDFTVTSKGLEDQLLGLVILTEKKELESERLKLHEEIWQNNQKIKQLEDDLLQRLACTQTSLVEDDSLIEVLKVTKLTAKEINNKLTIAAATELRINQAREEYRPVASRGSITYFLIVEMSLVNCMYQTSLNQFLQLFYSSMKCAAKSLVVSKRVGSIVSALTLSSFTYITRGLYEKDKFLFSLLLALKIGLQDGSVPHELFHVFIKGGAALDLNTVQAKPKKWISDVTWLNLVELSRLRFFNSLTMQVANNDKAWRDWYESAEPEDVPFPEENLQKLSTFNKLLLIRCWCPDRAVNMAKIYVSEVLGKQMNCKRICDKIQYVDGVAVDFELMSQEATPLSPLVCLLSLGSDPTETIEKLAKSKNIGNF</sequence>
<dbReference type="PANTHER" id="PTHR46532">
    <property type="entry name" value="MALE FERTILITY FACTOR KL5"/>
    <property type="match status" value="1"/>
</dbReference>
<dbReference type="InterPro" id="IPR013594">
    <property type="entry name" value="Dynein_heavy_tail"/>
</dbReference>
<evidence type="ECO:0000256" key="3">
    <source>
        <dbReference type="ARBA" id="ARBA00022490"/>
    </source>
</evidence>
<dbReference type="Gene3D" id="3.20.180.20">
    <property type="entry name" value="Dynein heavy chain, N-terminal domain 2"/>
    <property type="match status" value="1"/>
</dbReference>
<dbReference type="InterPro" id="IPR024317">
    <property type="entry name" value="Dynein_heavy_chain_D4_dom"/>
</dbReference>
<evidence type="ECO:0000313" key="18">
    <source>
        <dbReference type="EnsemblMetazoa" id="HelroP162498"/>
    </source>
</evidence>
<reference evidence="19" key="1">
    <citation type="submission" date="2012-12" db="EMBL/GenBank/DDBJ databases">
        <authorList>
            <person name="Hellsten U."/>
            <person name="Grimwood J."/>
            <person name="Chapman J.A."/>
            <person name="Shapiro H."/>
            <person name="Aerts A."/>
            <person name="Otillar R.P."/>
            <person name="Terry A.Y."/>
            <person name="Boore J.L."/>
            <person name="Simakov O."/>
            <person name="Marletaz F."/>
            <person name="Cho S.-J."/>
            <person name="Edsinger-Gonzales E."/>
            <person name="Havlak P."/>
            <person name="Kuo D.-H."/>
            <person name="Larsson T."/>
            <person name="Lv J."/>
            <person name="Arendt D."/>
            <person name="Savage R."/>
            <person name="Osoegawa K."/>
            <person name="de Jong P."/>
            <person name="Lindberg D.R."/>
            <person name="Seaver E.C."/>
            <person name="Weisblat D.A."/>
            <person name="Putnam N.H."/>
            <person name="Grigoriev I.V."/>
            <person name="Rokhsar D.S."/>
        </authorList>
    </citation>
    <scope>NUCLEOTIDE SEQUENCE</scope>
</reference>
<dbReference type="GO" id="GO:0051959">
    <property type="term" value="F:dynein light intermediate chain binding"/>
    <property type="evidence" value="ECO:0007669"/>
    <property type="project" value="InterPro"/>
</dbReference>
<dbReference type="Gene3D" id="3.40.50.300">
    <property type="entry name" value="P-loop containing nucleotide triphosphate hydrolases"/>
    <property type="match status" value="4"/>
</dbReference>
<dbReference type="Gene3D" id="1.10.8.710">
    <property type="match status" value="1"/>
</dbReference>
<keyword evidence="4" id="KW-0493">Microtubule</keyword>
<dbReference type="InterPro" id="IPR035699">
    <property type="entry name" value="AAA_6"/>
</dbReference>
<evidence type="ECO:0000256" key="13">
    <source>
        <dbReference type="ARBA" id="ARBA00023273"/>
    </source>
</evidence>
<evidence type="ECO:0000256" key="8">
    <source>
        <dbReference type="ARBA" id="ARBA00023017"/>
    </source>
</evidence>
<dbReference type="InterPro" id="IPR042222">
    <property type="entry name" value="Dynein_2_N"/>
</dbReference>
<dbReference type="GO" id="GO:0005874">
    <property type="term" value="C:microtubule"/>
    <property type="evidence" value="ECO:0007669"/>
    <property type="project" value="UniProtKB-KW"/>
</dbReference>
<dbReference type="InterPro" id="IPR024743">
    <property type="entry name" value="Dynein_HC_stalk"/>
</dbReference>
<keyword evidence="10" id="KW-0969">Cilium</keyword>
<evidence type="ECO:0000256" key="12">
    <source>
        <dbReference type="ARBA" id="ARBA00023212"/>
    </source>
</evidence>
<keyword evidence="11" id="KW-0505">Motor protein</keyword>
<keyword evidence="19" id="KW-1185">Reference proteome</keyword>
<dbReference type="InterPro" id="IPR013602">
    <property type="entry name" value="Dynein_heavy_linker"/>
</dbReference>
<dbReference type="Gene3D" id="1.20.920.30">
    <property type="match status" value="1"/>
</dbReference>
<protein>
    <recommendedName>
        <fullName evidence="16">AAA+ ATPase domain-containing protein</fullName>
    </recommendedName>
</protein>
<keyword evidence="6" id="KW-0547">Nucleotide-binding</keyword>
<dbReference type="HOGENOM" id="CLU_000038_9_1_1"/>
<dbReference type="FunFam" id="1.20.920.30:FF:000004">
    <property type="entry name" value="Dynein axonemal heavy chain 5"/>
    <property type="match status" value="1"/>
</dbReference>
<evidence type="ECO:0000256" key="1">
    <source>
        <dbReference type="ARBA" id="ARBA00004430"/>
    </source>
</evidence>
<dbReference type="Gene3D" id="6.10.140.1060">
    <property type="match status" value="1"/>
</dbReference>
<dbReference type="FunFam" id="1.20.920.20:FF:000004">
    <property type="entry name" value="Dynein axonemal heavy chain 5"/>
    <property type="match status" value="1"/>
</dbReference>
<comment type="subcellular location">
    <subcellularLocation>
        <location evidence="1">Cytoplasm</location>
        <location evidence="1">Cytoskeleton</location>
        <location evidence="1">Cilium axoneme</location>
    </subcellularLocation>
</comment>
<evidence type="ECO:0000259" key="16">
    <source>
        <dbReference type="SMART" id="SM00382"/>
    </source>
</evidence>
<feature type="region of interest" description="Disordered" evidence="15">
    <location>
        <begin position="920"/>
        <end position="944"/>
    </location>
</feature>
<dbReference type="EMBL" id="KB097143">
    <property type="protein sequence ID" value="ESN99020.1"/>
    <property type="molecule type" value="Genomic_DNA"/>
</dbReference>
<keyword evidence="12" id="KW-0206">Cytoskeleton</keyword>
<dbReference type="InterPro" id="IPR042228">
    <property type="entry name" value="Dynein_linker_3"/>
</dbReference>
<feature type="coiled-coil region" evidence="14">
    <location>
        <begin position="3130"/>
        <end position="3174"/>
    </location>
</feature>
<dbReference type="InParanoid" id="T1ESR2"/>
<name>T1ESR2_HELRO</name>
<gene>
    <name evidence="18" type="primary">20199612</name>
    <name evidence="17" type="ORF">HELRODRAFT_162498</name>
</gene>
<dbReference type="GO" id="GO:0005524">
    <property type="term" value="F:ATP binding"/>
    <property type="evidence" value="ECO:0007669"/>
    <property type="project" value="UniProtKB-KW"/>
</dbReference>
<dbReference type="GO" id="GO:0007018">
    <property type="term" value="P:microtubule-based movement"/>
    <property type="evidence" value="ECO:0007669"/>
    <property type="project" value="InterPro"/>
</dbReference>
<comment type="similarity">
    <text evidence="2">Belongs to the dynein heavy chain family.</text>
</comment>
<feature type="compositionally biased region" description="Polar residues" evidence="15">
    <location>
        <begin position="1016"/>
        <end position="1029"/>
    </location>
</feature>
<feature type="domain" description="AAA+ ATPase" evidence="16">
    <location>
        <begin position="2198"/>
        <end position="2353"/>
    </location>
</feature>
<dbReference type="CTD" id="20199612"/>
<keyword evidence="8" id="KW-0243">Dynein</keyword>
<feature type="compositionally biased region" description="Basic and acidic residues" evidence="15">
    <location>
        <begin position="935"/>
        <end position="944"/>
    </location>
</feature>
<dbReference type="FunFam" id="3.20.180.20:FF:000001">
    <property type="entry name" value="Dynein axonemal heavy chain 5"/>
    <property type="match status" value="1"/>
</dbReference>
<dbReference type="Gene3D" id="1.20.58.1120">
    <property type="match status" value="1"/>
</dbReference>
<evidence type="ECO:0000256" key="11">
    <source>
        <dbReference type="ARBA" id="ARBA00023175"/>
    </source>
</evidence>
<dbReference type="Pfam" id="PF08385">
    <property type="entry name" value="DHC_N1"/>
    <property type="match status" value="2"/>
</dbReference>
<accession>T1ESR2</accession>
<dbReference type="KEGG" id="hro:HELRODRAFT_162498"/>
<reference evidence="17 19" key="2">
    <citation type="journal article" date="2013" name="Nature">
        <title>Insights into bilaterian evolution from three spiralian genomes.</title>
        <authorList>
            <person name="Simakov O."/>
            <person name="Marletaz F."/>
            <person name="Cho S.J."/>
            <person name="Edsinger-Gonzales E."/>
            <person name="Havlak P."/>
            <person name="Hellsten U."/>
            <person name="Kuo D.H."/>
            <person name="Larsson T."/>
            <person name="Lv J."/>
            <person name="Arendt D."/>
            <person name="Savage R."/>
            <person name="Osoegawa K."/>
            <person name="de Jong P."/>
            <person name="Grimwood J."/>
            <person name="Chapman J.A."/>
            <person name="Shapiro H."/>
            <person name="Aerts A."/>
            <person name="Otillar R.P."/>
            <person name="Terry A.Y."/>
            <person name="Boore J.L."/>
            <person name="Grigoriev I.V."/>
            <person name="Lindberg D.R."/>
            <person name="Seaver E.C."/>
            <person name="Weisblat D.A."/>
            <person name="Putnam N.H."/>
            <person name="Rokhsar D.S."/>
        </authorList>
    </citation>
    <scope>NUCLEOTIDE SEQUENCE</scope>
</reference>
<dbReference type="InterPro" id="IPR026983">
    <property type="entry name" value="DHC"/>
</dbReference>
<dbReference type="FunFam" id="3.40.50.300:FF:000063">
    <property type="entry name" value="dynein heavy chain 6, axonemal"/>
    <property type="match status" value="1"/>
</dbReference>
<dbReference type="InterPro" id="IPR003593">
    <property type="entry name" value="AAA+_ATPase"/>
</dbReference>
<feature type="coiled-coil region" evidence="14">
    <location>
        <begin position="3374"/>
        <end position="3415"/>
    </location>
</feature>
<dbReference type="EMBL" id="AMQM01001098">
    <property type="status" value="NOT_ANNOTATED_CDS"/>
    <property type="molecule type" value="Genomic_DNA"/>
</dbReference>
<evidence type="ECO:0000256" key="15">
    <source>
        <dbReference type="SAM" id="MobiDB-lite"/>
    </source>
</evidence>
<feature type="region of interest" description="Disordered" evidence="15">
    <location>
        <begin position="1010"/>
        <end position="1036"/>
    </location>
</feature>
<dbReference type="FunFam" id="1.20.58.1120:FF:000004">
    <property type="entry name" value="Dynein axonemal heavy chain 5"/>
    <property type="match status" value="1"/>
</dbReference>
<dbReference type="InterPro" id="IPR041466">
    <property type="entry name" value="Dynein_AAA5_ext"/>
</dbReference>
<evidence type="ECO:0000313" key="17">
    <source>
        <dbReference type="EMBL" id="ESN99020.1"/>
    </source>
</evidence>
<dbReference type="Pfam" id="PF17857">
    <property type="entry name" value="AAA_lid_1"/>
    <property type="match status" value="1"/>
</dbReference>
<evidence type="ECO:0000256" key="4">
    <source>
        <dbReference type="ARBA" id="ARBA00022701"/>
    </source>
</evidence>
<evidence type="ECO:0000256" key="5">
    <source>
        <dbReference type="ARBA" id="ARBA00022737"/>
    </source>
</evidence>
<dbReference type="InterPro" id="IPR027417">
    <property type="entry name" value="P-loop_NTPase"/>
</dbReference>
<keyword evidence="9 14" id="KW-0175">Coiled coil</keyword>
<dbReference type="Gene3D" id="1.20.140.100">
    <property type="entry name" value="Dynein heavy chain, N-terminal domain 2"/>
    <property type="match status" value="1"/>
</dbReference>
<dbReference type="EnsemblMetazoa" id="HelroT162498">
    <property type="protein sequence ID" value="HelroP162498"/>
    <property type="gene ID" value="HelroG162498"/>
</dbReference>
<dbReference type="Pfam" id="PF17852">
    <property type="entry name" value="Dynein_AAA_lid"/>
    <property type="match status" value="1"/>
</dbReference>
<dbReference type="eggNOG" id="KOG3595">
    <property type="taxonomic scope" value="Eukaryota"/>
</dbReference>
<evidence type="ECO:0000313" key="19">
    <source>
        <dbReference type="Proteomes" id="UP000015101"/>
    </source>
</evidence>
<keyword evidence="13" id="KW-0966">Cell projection</keyword>
<dbReference type="FunFam" id="3.40.50.300:FF:002141">
    <property type="entry name" value="Dynein heavy chain"/>
    <property type="match status" value="1"/>
</dbReference>
<dbReference type="FunFam" id="1.10.8.1220:FF:000001">
    <property type="entry name" value="Dynein axonemal heavy chain 5"/>
    <property type="match status" value="1"/>
</dbReference>
<evidence type="ECO:0000256" key="10">
    <source>
        <dbReference type="ARBA" id="ARBA00023069"/>
    </source>
</evidence>
<dbReference type="FunFam" id="3.40.50.300:FF:000049">
    <property type="entry name" value="Dynein, axonemal, heavy chain 5"/>
    <property type="match status" value="1"/>
</dbReference>
<keyword evidence="3" id="KW-0963">Cytoplasm</keyword>
<feature type="compositionally biased region" description="Acidic residues" evidence="15">
    <location>
        <begin position="922"/>
        <end position="934"/>
    </location>
</feature>
<dbReference type="Pfam" id="PF12780">
    <property type="entry name" value="AAA_8"/>
    <property type="match status" value="1"/>
</dbReference>